<evidence type="ECO:0000313" key="7">
    <source>
        <dbReference type="EMBL" id="WRT66997.1"/>
    </source>
</evidence>
<dbReference type="Pfam" id="PF01266">
    <property type="entry name" value="DAO"/>
    <property type="match status" value="1"/>
</dbReference>
<keyword evidence="8" id="KW-1185">Reference proteome</keyword>
<keyword evidence="5" id="KW-0560">Oxidoreductase</keyword>
<gene>
    <name evidence="7" type="ORF">IL334_003963</name>
</gene>
<organism evidence="7 8">
    <name type="scientific">Kwoniella shivajii</name>
    <dbReference type="NCBI Taxonomy" id="564305"/>
    <lineage>
        <taxon>Eukaryota</taxon>
        <taxon>Fungi</taxon>
        <taxon>Dikarya</taxon>
        <taxon>Basidiomycota</taxon>
        <taxon>Agaricomycotina</taxon>
        <taxon>Tremellomycetes</taxon>
        <taxon>Tremellales</taxon>
        <taxon>Cryptococcaceae</taxon>
        <taxon>Kwoniella</taxon>
    </lineage>
</organism>
<evidence type="ECO:0000256" key="1">
    <source>
        <dbReference type="ARBA" id="ARBA00001974"/>
    </source>
</evidence>
<dbReference type="PROSITE" id="PS00677">
    <property type="entry name" value="DAO"/>
    <property type="match status" value="1"/>
</dbReference>
<dbReference type="SUPFAM" id="SSF54373">
    <property type="entry name" value="FAD-linked reductases, C-terminal domain"/>
    <property type="match status" value="1"/>
</dbReference>
<dbReference type="PANTHER" id="PTHR11530">
    <property type="entry name" value="D-AMINO ACID OXIDASE"/>
    <property type="match status" value="1"/>
</dbReference>
<keyword evidence="3" id="KW-0285">Flavoprotein</keyword>
<evidence type="ECO:0000256" key="5">
    <source>
        <dbReference type="ARBA" id="ARBA00023002"/>
    </source>
</evidence>
<dbReference type="GeneID" id="87956094"/>
<dbReference type="PIRSF" id="PIRSF000189">
    <property type="entry name" value="D-aa_oxidase"/>
    <property type="match status" value="1"/>
</dbReference>
<keyword evidence="4" id="KW-0274">FAD</keyword>
<dbReference type="EMBL" id="CP141885">
    <property type="protein sequence ID" value="WRT66997.1"/>
    <property type="molecule type" value="Genomic_DNA"/>
</dbReference>
<accession>A0ABZ1CZ20</accession>
<protein>
    <recommendedName>
        <fullName evidence="6">FAD dependent oxidoreductase domain-containing protein</fullName>
    </recommendedName>
</protein>
<dbReference type="InterPro" id="IPR006181">
    <property type="entry name" value="D-amino_acid_oxidase_CS"/>
</dbReference>
<sequence length="405" mass="45134">MSSTNSTQRPIVILGAGIIGLTTAVRILESPLYQEEKIPIHIIADHLPNDPLDPKYASTIAGAHHLSFADDEDVNQTKWDKRTFHVMYNEWKNEGEKTGLMVLKQTELFVKHNQHLKIYEDHPDFQVIEPDQLPKGIDHSVNFTSLTMTPFTYLNRLLDRISALSNGQVMIHRHHLPSLSSLSHPSITAMIGEIPPLAIVVCVGIGAITLGQVEDQTVFPTRGQVVKVKAPWIRSGFTRQVGELNGGEGGERTYVIPRPDGEVILGGTRELNDWYPYPREETTKDILKRVLEICPDLCPKYKIAPSALAPEQDIEKLHITEDNLPDSDTDPTSPLEELVIQTLVGFRPSRKGGIRLERGKDLVLGRDHGKQDKTIVVHNYGHGGAGWQSCWGTAEDAVEILIKSM</sequence>
<name>A0ABZ1CZ20_9TREE</name>
<dbReference type="InterPro" id="IPR006076">
    <property type="entry name" value="FAD-dep_OxRdtase"/>
</dbReference>
<dbReference type="PANTHER" id="PTHR11530:SF11">
    <property type="entry name" value="D-ASPARTATE OXIDASE"/>
    <property type="match status" value="1"/>
</dbReference>
<dbReference type="Gene3D" id="3.40.50.720">
    <property type="entry name" value="NAD(P)-binding Rossmann-like Domain"/>
    <property type="match status" value="1"/>
</dbReference>
<dbReference type="RefSeq" id="XP_062791737.1">
    <property type="nucleotide sequence ID" value="XM_062935686.1"/>
</dbReference>
<comment type="cofactor">
    <cofactor evidence="1">
        <name>FAD</name>
        <dbReference type="ChEBI" id="CHEBI:57692"/>
    </cofactor>
</comment>
<dbReference type="Proteomes" id="UP001329825">
    <property type="component" value="Chromosome 5"/>
</dbReference>
<dbReference type="Gene3D" id="3.30.9.10">
    <property type="entry name" value="D-Amino Acid Oxidase, subunit A, domain 2"/>
    <property type="match status" value="1"/>
</dbReference>
<feature type="domain" description="FAD dependent oxidoreductase" evidence="6">
    <location>
        <begin position="11"/>
        <end position="399"/>
    </location>
</feature>
<evidence type="ECO:0000256" key="2">
    <source>
        <dbReference type="ARBA" id="ARBA00006730"/>
    </source>
</evidence>
<evidence type="ECO:0000256" key="3">
    <source>
        <dbReference type="ARBA" id="ARBA00022630"/>
    </source>
</evidence>
<dbReference type="SUPFAM" id="SSF51971">
    <property type="entry name" value="Nucleotide-binding domain"/>
    <property type="match status" value="1"/>
</dbReference>
<evidence type="ECO:0000259" key="6">
    <source>
        <dbReference type="Pfam" id="PF01266"/>
    </source>
</evidence>
<comment type="similarity">
    <text evidence="2">Belongs to the DAMOX/DASOX family.</text>
</comment>
<reference evidence="7 8" key="1">
    <citation type="submission" date="2024-01" db="EMBL/GenBank/DDBJ databases">
        <title>Comparative genomics of Cryptococcus and Kwoniella reveals pathogenesis evolution and contrasting modes of karyotype evolution via chromosome fusion or intercentromeric recombination.</title>
        <authorList>
            <person name="Coelho M.A."/>
            <person name="David-Palma M."/>
            <person name="Shea T."/>
            <person name="Bowers K."/>
            <person name="McGinley-Smith S."/>
            <person name="Mohammad A.W."/>
            <person name="Gnirke A."/>
            <person name="Yurkov A.M."/>
            <person name="Nowrousian M."/>
            <person name="Sun S."/>
            <person name="Cuomo C.A."/>
            <person name="Heitman J."/>
        </authorList>
    </citation>
    <scope>NUCLEOTIDE SEQUENCE [LARGE SCALE GENOMIC DNA]</scope>
    <source>
        <strain evidence="7">CBS 11374</strain>
    </source>
</reference>
<evidence type="ECO:0000313" key="8">
    <source>
        <dbReference type="Proteomes" id="UP001329825"/>
    </source>
</evidence>
<evidence type="ECO:0000256" key="4">
    <source>
        <dbReference type="ARBA" id="ARBA00022827"/>
    </source>
</evidence>
<dbReference type="InterPro" id="IPR023209">
    <property type="entry name" value="DAO"/>
</dbReference>
<proteinExistence type="inferred from homology"/>